<feature type="compositionally biased region" description="Low complexity" evidence="1">
    <location>
        <begin position="12"/>
        <end position="26"/>
    </location>
</feature>
<dbReference type="AlphaFoldDB" id="A0AAE0N0I0"/>
<dbReference type="Gene3D" id="1.10.472.10">
    <property type="entry name" value="Cyclin-like"/>
    <property type="match status" value="1"/>
</dbReference>
<feature type="region of interest" description="Disordered" evidence="1">
    <location>
        <begin position="1"/>
        <end position="35"/>
    </location>
</feature>
<evidence type="ECO:0000256" key="1">
    <source>
        <dbReference type="SAM" id="MobiDB-lite"/>
    </source>
</evidence>
<dbReference type="InterPro" id="IPR036915">
    <property type="entry name" value="Cyclin-like_sf"/>
</dbReference>
<evidence type="ECO:0000313" key="3">
    <source>
        <dbReference type="Proteomes" id="UP001287356"/>
    </source>
</evidence>
<sequence>MPYDADIDTTPSFDLASPSNSSSSESTKTVKPGREAKKKISAFLPRPPQVVLERCHIQIQLLSQLVNSRAGTHLLYMDANHLDSLQVQGLCLVHIHNMAATALFLANKTEENCRKTKDLIIAVAKVARKNTKLIIDHDDEEEARLELL</sequence>
<organism evidence="2 3">
    <name type="scientific">Lasiosphaeria ovina</name>
    <dbReference type="NCBI Taxonomy" id="92902"/>
    <lineage>
        <taxon>Eukaryota</taxon>
        <taxon>Fungi</taxon>
        <taxon>Dikarya</taxon>
        <taxon>Ascomycota</taxon>
        <taxon>Pezizomycotina</taxon>
        <taxon>Sordariomycetes</taxon>
        <taxon>Sordariomycetidae</taxon>
        <taxon>Sordariales</taxon>
        <taxon>Lasiosphaeriaceae</taxon>
        <taxon>Lasiosphaeria</taxon>
    </lineage>
</organism>
<gene>
    <name evidence="2" type="ORF">B0T24DRAFT_683625</name>
</gene>
<accession>A0AAE0N0I0</accession>
<reference evidence="2" key="2">
    <citation type="submission" date="2023-06" db="EMBL/GenBank/DDBJ databases">
        <authorList>
            <consortium name="Lawrence Berkeley National Laboratory"/>
            <person name="Haridas S."/>
            <person name="Hensen N."/>
            <person name="Bonometti L."/>
            <person name="Westerberg I."/>
            <person name="Brannstrom I.O."/>
            <person name="Guillou S."/>
            <person name="Cros-Aarteil S."/>
            <person name="Calhoun S."/>
            <person name="Kuo A."/>
            <person name="Mondo S."/>
            <person name="Pangilinan J."/>
            <person name="Riley R."/>
            <person name="Labutti K."/>
            <person name="Andreopoulos B."/>
            <person name="Lipzen A."/>
            <person name="Chen C."/>
            <person name="Yanf M."/>
            <person name="Daum C."/>
            <person name="Ng V."/>
            <person name="Clum A."/>
            <person name="Steindorff A."/>
            <person name="Ohm R."/>
            <person name="Martin F."/>
            <person name="Silar P."/>
            <person name="Natvig D."/>
            <person name="Lalanne C."/>
            <person name="Gautier V."/>
            <person name="Ament-Velasquez S.L."/>
            <person name="Kruys A."/>
            <person name="Hutchinson M.I."/>
            <person name="Powell A.J."/>
            <person name="Barry K."/>
            <person name="Miller A.N."/>
            <person name="Grigoriev I.V."/>
            <person name="Debuchy R."/>
            <person name="Gladieux P."/>
            <person name="Thoren M.H."/>
            <person name="Johannesson H."/>
        </authorList>
    </citation>
    <scope>NUCLEOTIDE SEQUENCE</scope>
    <source>
        <strain evidence="2">CBS 958.72</strain>
    </source>
</reference>
<proteinExistence type="predicted"/>
<keyword evidence="3" id="KW-1185">Reference proteome</keyword>
<comment type="caution">
    <text evidence="2">The sequence shown here is derived from an EMBL/GenBank/DDBJ whole genome shotgun (WGS) entry which is preliminary data.</text>
</comment>
<dbReference type="EMBL" id="JAULSN010000009">
    <property type="protein sequence ID" value="KAK3364964.1"/>
    <property type="molecule type" value="Genomic_DNA"/>
</dbReference>
<dbReference type="Proteomes" id="UP001287356">
    <property type="component" value="Unassembled WGS sequence"/>
</dbReference>
<protein>
    <submittedName>
        <fullName evidence="2">Uncharacterized protein</fullName>
    </submittedName>
</protein>
<evidence type="ECO:0000313" key="2">
    <source>
        <dbReference type="EMBL" id="KAK3364964.1"/>
    </source>
</evidence>
<dbReference type="SUPFAM" id="SSF47954">
    <property type="entry name" value="Cyclin-like"/>
    <property type="match status" value="1"/>
</dbReference>
<name>A0AAE0N0I0_9PEZI</name>
<reference evidence="2" key="1">
    <citation type="journal article" date="2023" name="Mol. Phylogenet. Evol.">
        <title>Genome-scale phylogeny and comparative genomics of the fungal order Sordariales.</title>
        <authorList>
            <person name="Hensen N."/>
            <person name="Bonometti L."/>
            <person name="Westerberg I."/>
            <person name="Brannstrom I.O."/>
            <person name="Guillou S."/>
            <person name="Cros-Aarteil S."/>
            <person name="Calhoun S."/>
            <person name="Haridas S."/>
            <person name="Kuo A."/>
            <person name="Mondo S."/>
            <person name="Pangilinan J."/>
            <person name="Riley R."/>
            <person name="LaButti K."/>
            <person name="Andreopoulos B."/>
            <person name="Lipzen A."/>
            <person name="Chen C."/>
            <person name="Yan M."/>
            <person name="Daum C."/>
            <person name="Ng V."/>
            <person name="Clum A."/>
            <person name="Steindorff A."/>
            <person name="Ohm R.A."/>
            <person name="Martin F."/>
            <person name="Silar P."/>
            <person name="Natvig D.O."/>
            <person name="Lalanne C."/>
            <person name="Gautier V."/>
            <person name="Ament-Velasquez S.L."/>
            <person name="Kruys A."/>
            <person name="Hutchinson M.I."/>
            <person name="Powell A.J."/>
            <person name="Barry K."/>
            <person name="Miller A.N."/>
            <person name="Grigoriev I.V."/>
            <person name="Debuchy R."/>
            <person name="Gladieux P."/>
            <person name="Hiltunen Thoren M."/>
            <person name="Johannesson H."/>
        </authorList>
    </citation>
    <scope>NUCLEOTIDE SEQUENCE</scope>
    <source>
        <strain evidence="2">CBS 958.72</strain>
    </source>
</reference>